<feature type="coiled-coil region" evidence="1">
    <location>
        <begin position="189"/>
        <end position="218"/>
    </location>
</feature>
<feature type="compositionally biased region" description="Basic residues" evidence="2">
    <location>
        <begin position="23"/>
        <end position="34"/>
    </location>
</feature>
<dbReference type="AlphaFoldDB" id="A0A8H4PRQ7"/>
<dbReference type="InterPro" id="IPR039146">
    <property type="entry name" value="GPANK1"/>
</dbReference>
<dbReference type="Proteomes" id="UP000557566">
    <property type="component" value="Unassembled WGS sequence"/>
</dbReference>
<proteinExistence type="predicted"/>
<organism evidence="4 5">
    <name type="scientific">Ophiocordyceps sinensis</name>
    <dbReference type="NCBI Taxonomy" id="72228"/>
    <lineage>
        <taxon>Eukaryota</taxon>
        <taxon>Fungi</taxon>
        <taxon>Dikarya</taxon>
        <taxon>Ascomycota</taxon>
        <taxon>Pezizomycotina</taxon>
        <taxon>Sordariomycetes</taxon>
        <taxon>Hypocreomycetidae</taxon>
        <taxon>Hypocreales</taxon>
        <taxon>Ophiocordycipitaceae</taxon>
        <taxon>Ophiocordyceps</taxon>
    </lineage>
</organism>
<evidence type="ECO:0000313" key="5">
    <source>
        <dbReference type="Proteomes" id="UP000557566"/>
    </source>
</evidence>
<dbReference type="PROSITE" id="PS50174">
    <property type="entry name" value="G_PATCH"/>
    <property type="match status" value="1"/>
</dbReference>
<dbReference type="SMART" id="SM00443">
    <property type="entry name" value="G_patch"/>
    <property type="match status" value="1"/>
</dbReference>
<name>A0A8H4PRQ7_9HYPO</name>
<protein>
    <recommendedName>
        <fullName evidence="3">G-patch domain-containing protein</fullName>
    </recommendedName>
</protein>
<feature type="region of interest" description="Disordered" evidence="2">
    <location>
        <begin position="1"/>
        <end position="34"/>
    </location>
</feature>
<feature type="region of interest" description="Disordered" evidence="2">
    <location>
        <begin position="72"/>
        <end position="97"/>
    </location>
</feature>
<dbReference type="GO" id="GO:0003676">
    <property type="term" value="F:nucleic acid binding"/>
    <property type="evidence" value="ECO:0007669"/>
    <property type="project" value="InterPro"/>
</dbReference>
<keyword evidence="5" id="KW-1185">Reference proteome</keyword>
<dbReference type="OrthoDB" id="20282at2759"/>
<dbReference type="PANTHER" id="PTHR20923:SF1">
    <property type="entry name" value="G PATCH DOMAIN AND ANKYRIN REPEAT-CONTAINING PROTEIN 1"/>
    <property type="match status" value="1"/>
</dbReference>
<evidence type="ECO:0000259" key="3">
    <source>
        <dbReference type="PROSITE" id="PS50174"/>
    </source>
</evidence>
<accession>A0A8H4PRQ7</accession>
<feature type="compositionally biased region" description="Acidic residues" evidence="2">
    <location>
        <begin position="10"/>
        <end position="19"/>
    </location>
</feature>
<keyword evidence="1" id="KW-0175">Coiled coil</keyword>
<evidence type="ECO:0000256" key="2">
    <source>
        <dbReference type="SAM" id="MobiDB-lite"/>
    </source>
</evidence>
<dbReference type="InterPro" id="IPR000467">
    <property type="entry name" value="G_patch_dom"/>
</dbReference>
<evidence type="ECO:0000313" key="4">
    <source>
        <dbReference type="EMBL" id="KAF4509173.1"/>
    </source>
</evidence>
<feature type="domain" description="G-patch" evidence="3">
    <location>
        <begin position="133"/>
        <end position="181"/>
    </location>
</feature>
<evidence type="ECO:0000256" key="1">
    <source>
        <dbReference type="SAM" id="Coils"/>
    </source>
</evidence>
<gene>
    <name evidence="4" type="ORF">G6O67_005462</name>
</gene>
<reference evidence="4 5" key="1">
    <citation type="journal article" date="2020" name="Genome Biol. Evol.">
        <title>A new high-quality draft genome assembly of the Chinese cordyceps Ophiocordyceps sinensis.</title>
        <authorList>
            <person name="Shu R."/>
            <person name="Zhang J."/>
            <person name="Meng Q."/>
            <person name="Zhang H."/>
            <person name="Zhou G."/>
            <person name="Li M."/>
            <person name="Wu P."/>
            <person name="Zhao Y."/>
            <person name="Chen C."/>
            <person name="Qin Q."/>
        </authorList>
    </citation>
    <scope>NUCLEOTIDE SEQUENCE [LARGE SCALE GENOMIC DNA]</scope>
    <source>
        <strain evidence="4 5">IOZ07</strain>
    </source>
</reference>
<feature type="region of interest" description="Disordered" evidence="2">
    <location>
        <begin position="162"/>
        <end position="189"/>
    </location>
</feature>
<dbReference type="Pfam" id="PF01585">
    <property type="entry name" value="G-patch"/>
    <property type="match status" value="1"/>
</dbReference>
<comment type="caution">
    <text evidence="4">The sequence shown here is derived from an EMBL/GenBank/DDBJ whole genome shotgun (WGS) entry which is preliminary data.</text>
</comment>
<sequence length="238" mass="25827">MRRQRGTNQDDGDDDDDNDVPLHHKKPFGAGLKRKRIEFVRATEADKGISVATTTKDLGRAVGDVYASIVLGGRKSASAPSSRRESPAPSTDTQPETCAVCSLPMTTSVRQHVASLAHQVSLAHSHPPSALDRSRMGLRTLQSQGWDPDARRGLGLGGEGVRFPVKSSGKDDKLGIGATVPEPCSRPEAQRAVRKLTAKEIKAEAARERQRAERLQAELYGRVDVERYLRGDGADNEL</sequence>
<dbReference type="PANTHER" id="PTHR20923">
    <property type="entry name" value="BAT4 PROTEIN-RELATED"/>
    <property type="match status" value="1"/>
</dbReference>
<dbReference type="EMBL" id="JAAVMX010000005">
    <property type="protein sequence ID" value="KAF4509173.1"/>
    <property type="molecule type" value="Genomic_DNA"/>
</dbReference>